<organism evidence="1 2">
    <name type="scientific">Babesia caballi</name>
    <dbReference type="NCBI Taxonomy" id="5871"/>
    <lineage>
        <taxon>Eukaryota</taxon>
        <taxon>Sar</taxon>
        <taxon>Alveolata</taxon>
        <taxon>Apicomplexa</taxon>
        <taxon>Aconoidasida</taxon>
        <taxon>Piroplasmida</taxon>
        <taxon>Babesiidae</taxon>
        <taxon>Babesia</taxon>
    </lineage>
</organism>
<accession>A0AAV4LXK2</accession>
<dbReference type="Proteomes" id="UP001497744">
    <property type="component" value="Unassembled WGS sequence"/>
</dbReference>
<dbReference type="RefSeq" id="XP_067715278.1">
    <property type="nucleotide sequence ID" value="XM_067859177.1"/>
</dbReference>
<comment type="caution">
    <text evidence="1">The sequence shown here is derived from an EMBL/GenBank/DDBJ whole genome shotgun (WGS) entry which is preliminary data.</text>
</comment>
<keyword evidence="2" id="KW-1185">Reference proteome</keyword>
<evidence type="ECO:0000313" key="1">
    <source>
        <dbReference type="EMBL" id="GIX63209.1"/>
    </source>
</evidence>
<name>A0AAV4LXK2_BABCB</name>
<dbReference type="EMBL" id="BPLF01000002">
    <property type="protein sequence ID" value="GIX63209.1"/>
    <property type="molecule type" value="Genomic_DNA"/>
</dbReference>
<dbReference type="GeneID" id="94194690"/>
<protein>
    <submittedName>
        <fullName evidence="1">Uncharacterized protein</fullName>
    </submittedName>
</protein>
<evidence type="ECO:0000313" key="2">
    <source>
        <dbReference type="Proteomes" id="UP001497744"/>
    </source>
</evidence>
<proteinExistence type="predicted"/>
<sequence length="81" mass="8964">MEAQLQRIVLQQSHNFVLREMRISSQTLQGTAVSNTATPRRKSTALAIKAENSKAKVLLHQRHPCGNATKAYPVVLLELGN</sequence>
<reference evidence="1 2" key="1">
    <citation type="submission" date="2021-06" db="EMBL/GenBank/DDBJ databases">
        <title>Genome sequence of Babesia caballi.</title>
        <authorList>
            <person name="Yamagishi J."/>
            <person name="Kidaka T."/>
            <person name="Ochi A."/>
        </authorList>
    </citation>
    <scope>NUCLEOTIDE SEQUENCE [LARGE SCALE GENOMIC DNA]</scope>
    <source>
        <strain evidence="1">USDA-D6B2</strain>
    </source>
</reference>
<dbReference type="AlphaFoldDB" id="A0AAV4LXK2"/>
<gene>
    <name evidence="1" type="ORF">BcabD6B2_26440</name>
</gene>